<dbReference type="InterPro" id="IPR046505">
    <property type="entry name" value="DUF6683"/>
</dbReference>
<proteinExistence type="predicted"/>
<dbReference type="EMBL" id="JPMI01000055">
    <property type="protein sequence ID" value="KFA93420.1"/>
    <property type="molecule type" value="Genomic_DNA"/>
</dbReference>
<dbReference type="RefSeq" id="WP_043392379.1">
    <property type="nucleotide sequence ID" value="NZ_JPMI01000055.1"/>
</dbReference>
<organism evidence="1 2">
    <name type="scientific">Archangium violaceum Cb vi76</name>
    <dbReference type="NCBI Taxonomy" id="1406225"/>
    <lineage>
        <taxon>Bacteria</taxon>
        <taxon>Pseudomonadati</taxon>
        <taxon>Myxococcota</taxon>
        <taxon>Myxococcia</taxon>
        <taxon>Myxococcales</taxon>
        <taxon>Cystobacterineae</taxon>
        <taxon>Archangiaceae</taxon>
        <taxon>Archangium</taxon>
    </lineage>
</organism>
<comment type="caution">
    <text evidence="1">The sequence shown here is derived from an EMBL/GenBank/DDBJ whole genome shotgun (WGS) entry which is preliminary data.</text>
</comment>
<dbReference type="Pfam" id="PF20388">
    <property type="entry name" value="DUF6683"/>
    <property type="match status" value="1"/>
</dbReference>
<sequence length="243" mass="27168">MNSFFRMVPVMVAGLLLLGAARPEGAPSLSPYRHYDSNVFIHGNFRPAFKKQWKVSAGFLKSPPSVMLPLSVSSFRTVTGPVMPKRLAESVKSLGPEERQGLEGALTQLLKSYEQTLEQQDETLLKNNLAGAFSSFFASSFYVLKNGQELTSVQRQSMLQQINAAIGMGLKDRRMSDRDKQELYESVVLSGHIILGLYNEGRDKGRPELTRESRELAKELLDEMMGTRIEKVHAGDDGVWLEE</sequence>
<evidence type="ECO:0000313" key="1">
    <source>
        <dbReference type="EMBL" id="KFA93420.1"/>
    </source>
</evidence>
<evidence type="ECO:0000313" key="2">
    <source>
        <dbReference type="Proteomes" id="UP000028547"/>
    </source>
</evidence>
<accession>A0A084SY85</accession>
<gene>
    <name evidence="1" type="ORF">Q664_09570</name>
</gene>
<name>A0A084SY85_9BACT</name>
<dbReference type="AlphaFoldDB" id="A0A084SY85"/>
<reference evidence="1 2" key="1">
    <citation type="submission" date="2014-07" db="EMBL/GenBank/DDBJ databases">
        <title>Draft Genome Sequence of Gephyronic Acid Producer, Cystobacter violaceus Strain Cb vi76.</title>
        <authorList>
            <person name="Stevens D.C."/>
            <person name="Young J."/>
            <person name="Carmichael R."/>
            <person name="Tan J."/>
            <person name="Taylor R.E."/>
        </authorList>
    </citation>
    <scope>NUCLEOTIDE SEQUENCE [LARGE SCALE GENOMIC DNA]</scope>
    <source>
        <strain evidence="1 2">Cb vi76</strain>
    </source>
</reference>
<protein>
    <submittedName>
        <fullName evidence="1">Uncharacterized protein</fullName>
    </submittedName>
</protein>
<dbReference type="Proteomes" id="UP000028547">
    <property type="component" value="Unassembled WGS sequence"/>
</dbReference>